<keyword evidence="8" id="KW-1133">Transmembrane helix</keyword>
<feature type="compositionally biased region" description="Polar residues" evidence="7">
    <location>
        <begin position="303"/>
        <end position="314"/>
    </location>
</feature>
<evidence type="ECO:0000256" key="8">
    <source>
        <dbReference type="SAM" id="Phobius"/>
    </source>
</evidence>
<dbReference type="GO" id="GO:0005524">
    <property type="term" value="F:ATP binding"/>
    <property type="evidence" value="ECO:0007669"/>
    <property type="project" value="UniProtKB-KW"/>
</dbReference>
<sequence length="470" mass="47475">MMTTSGQAGALIAGRYRLERPTGGGTWPEEIWQGFDETLKRPVMMRLLPLEGQVEPDLDVQVQSVVAQVARLGHPNIAQVYDVGHEGGLRYVVSEWTGGRTLGQIMSTGRQPWQRVVDWGQQIAEALGALHGIGLVDGVLGPETVSVMDDRRVKLTDVGLGVPQGGGPDDAEATRLIGPGIDEQATQMMPPQGDADATRVVPGGSGAGPAGASNDVYALGAILWTAMTGRPPEVGPDDYEGPDLEPLRETGAPAELAVLLQSMLAASARLRPTATITAHRFGALAIEARETRPDTLPTAVVGATTQGLGGQPTQAVGPLRPDRDEDDDYRPGGAASGSGKRVGIAVGVILLLVLAGVALALVLGNKNSNANTPADTTSVTAPTNSPGVISLSANPSTTTAAPTTSSAAPTTSSAAPTTSSAAPTTTSASPSSSPTDTATSSSTATSTATSTSGNGGGPSSSASASSSATP</sequence>
<organism evidence="10 11">
    <name type="scientific">Actinospica acidithermotolerans</name>
    <dbReference type="NCBI Taxonomy" id="2828514"/>
    <lineage>
        <taxon>Bacteria</taxon>
        <taxon>Bacillati</taxon>
        <taxon>Actinomycetota</taxon>
        <taxon>Actinomycetes</taxon>
        <taxon>Catenulisporales</taxon>
        <taxon>Actinospicaceae</taxon>
        <taxon>Actinospica</taxon>
    </lineage>
</organism>
<reference evidence="10" key="1">
    <citation type="submission" date="2021-04" db="EMBL/GenBank/DDBJ databases">
        <title>Genome based classification of Actinospica acidithermotolerans sp. nov., an actinobacterium isolated from an Indonesian hot spring.</title>
        <authorList>
            <person name="Kusuma A.B."/>
            <person name="Putra K.E."/>
            <person name="Nafisah S."/>
            <person name="Loh J."/>
            <person name="Nouioui I."/>
            <person name="Goodfellow M."/>
        </authorList>
    </citation>
    <scope>NUCLEOTIDE SEQUENCE</scope>
    <source>
        <strain evidence="10">MGRD01-02</strain>
    </source>
</reference>
<feature type="transmembrane region" description="Helical" evidence="8">
    <location>
        <begin position="342"/>
        <end position="363"/>
    </location>
</feature>
<dbReference type="EC" id="2.7.11.1" evidence="1"/>
<name>A0A941IH63_9ACTN</name>
<keyword evidence="4" id="KW-0547">Nucleotide-binding</keyword>
<dbReference type="SUPFAM" id="SSF56112">
    <property type="entry name" value="Protein kinase-like (PK-like)"/>
    <property type="match status" value="1"/>
</dbReference>
<keyword evidence="2" id="KW-0723">Serine/threonine-protein kinase</keyword>
<keyword evidence="5" id="KW-0418">Kinase</keyword>
<feature type="compositionally biased region" description="Polar residues" evidence="7">
    <location>
        <begin position="367"/>
        <end position="387"/>
    </location>
</feature>
<dbReference type="InterPro" id="IPR011009">
    <property type="entry name" value="Kinase-like_dom_sf"/>
</dbReference>
<evidence type="ECO:0000313" key="10">
    <source>
        <dbReference type="EMBL" id="MBR7825387.1"/>
    </source>
</evidence>
<keyword evidence="3" id="KW-0808">Transferase</keyword>
<feature type="region of interest" description="Disordered" evidence="7">
    <location>
        <begin position="367"/>
        <end position="470"/>
    </location>
</feature>
<keyword evidence="8" id="KW-0472">Membrane</keyword>
<dbReference type="PANTHER" id="PTHR43289:SF6">
    <property type="entry name" value="SERINE_THREONINE-PROTEIN KINASE NEKL-3"/>
    <property type="match status" value="1"/>
</dbReference>
<evidence type="ECO:0000256" key="6">
    <source>
        <dbReference type="ARBA" id="ARBA00022840"/>
    </source>
</evidence>
<evidence type="ECO:0000313" key="11">
    <source>
        <dbReference type="Proteomes" id="UP000676325"/>
    </source>
</evidence>
<evidence type="ECO:0000259" key="9">
    <source>
        <dbReference type="PROSITE" id="PS50011"/>
    </source>
</evidence>
<evidence type="ECO:0000256" key="4">
    <source>
        <dbReference type="ARBA" id="ARBA00022741"/>
    </source>
</evidence>
<protein>
    <recommendedName>
        <fullName evidence="1">non-specific serine/threonine protein kinase</fullName>
        <ecNumber evidence="1">2.7.11.1</ecNumber>
    </recommendedName>
</protein>
<feature type="region of interest" description="Disordered" evidence="7">
    <location>
        <begin position="302"/>
        <end position="338"/>
    </location>
</feature>
<feature type="compositionally biased region" description="Low complexity" evidence="7">
    <location>
        <begin position="392"/>
        <end position="452"/>
    </location>
</feature>
<dbReference type="Gene3D" id="3.30.200.20">
    <property type="entry name" value="Phosphorylase Kinase, domain 1"/>
    <property type="match status" value="1"/>
</dbReference>
<dbReference type="SMART" id="SM00220">
    <property type="entry name" value="S_TKc"/>
    <property type="match status" value="1"/>
</dbReference>
<keyword evidence="6" id="KW-0067">ATP-binding</keyword>
<dbReference type="Proteomes" id="UP000676325">
    <property type="component" value="Unassembled WGS sequence"/>
</dbReference>
<dbReference type="AlphaFoldDB" id="A0A941IH63"/>
<dbReference type="PROSITE" id="PS50011">
    <property type="entry name" value="PROTEIN_KINASE_DOM"/>
    <property type="match status" value="1"/>
</dbReference>
<dbReference type="RefSeq" id="WP_212516539.1">
    <property type="nucleotide sequence ID" value="NZ_JAGSOH010000005.1"/>
</dbReference>
<dbReference type="Gene3D" id="1.10.510.10">
    <property type="entry name" value="Transferase(Phosphotransferase) domain 1"/>
    <property type="match status" value="1"/>
</dbReference>
<keyword evidence="8" id="KW-0812">Transmembrane</keyword>
<evidence type="ECO:0000256" key="7">
    <source>
        <dbReference type="SAM" id="MobiDB-lite"/>
    </source>
</evidence>
<evidence type="ECO:0000256" key="3">
    <source>
        <dbReference type="ARBA" id="ARBA00022679"/>
    </source>
</evidence>
<feature type="domain" description="Protein kinase" evidence="9">
    <location>
        <begin position="1"/>
        <end position="282"/>
    </location>
</feature>
<feature type="compositionally biased region" description="Low complexity" evidence="7">
    <location>
        <begin position="459"/>
        <end position="470"/>
    </location>
</feature>
<gene>
    <name evidence="10" type="ORF">KDK95_03635</name>
</gene>
<evidence type="ECO:0000256" key="5">
    <source>
        <dbReference type="ARBA" id="ARBA00022777"/>
    </source>
</evidence>
<evidence type="ECO:0000256" key="1">
    <source>
        <dbReference type="ARBA" id="ARBA00012513"/>
    </source>
</evidence>
<accession>A0A941IH63</accession>
<dbReference type="InterPro" id="IPR000719">
    <property type="entry name" value="Prot_kinase_dom"/>
</dbReference>
<comment type="caution">
    <text evidence="10">The sequence shown here is derived from an EMBL/GenBank/DDBJ whole genome shotgun (WGS) entry which is preliminary data.</text>
</comment>
<dbReference type="PANTHER" id="PTHR43289">
    <property type="entry name" value="MITOGEN-ACTIVATED PROTEIN KINASE KINASE KINASE 20-RELATED"/>
    <property type="match status" value="1"/>
</dbReference>
<dbReference type="EMBL" id="JAGSOH010000005">
    <property type="protein sequence ID" value="MBR7825387.1"/>
    <property type="molecule type" value="Genomic_DNA"/>
</dbReference>
<evidence type="ECO:0000256" key="2">
    <source>
        <dbReference type="ARBA" id="ARBA00022527"/>
    </source>
</evidence>
<keyword evidence="11" id="KW-1185">Reference proteome</keyword>
<proteinExistence type="predicted"/>
<dbReference type="GO" id="GO:0004674">
    <property type="term" value="F:protein serine/threonine kinase activity"/>
    <property type="evidence" value="ECO:0007669"/>
    <property type="project" value="UniProtKB-KW"/>
</dbReference>